<dbReference type="Gene3D" id="3.40.50.1450">
    <property type="entry name" value="HybD-like"/>
    <property type="match status" value="1"/>
</dbReference>
<dbReference type="NCBIfam" id="TIGR00072">
    <property type="entry name" value="hydrog_prot"/>
    <property type="match status" value="1"/>
</dbReference>
<sequence length="163" mass="17146">MKPIRVIGIGNNMAGDDALGPLTIQAMKAKPLDDVELIEAGMSGLRILDVMKGADVVILIDAVRSGRIPGTIHRLVIPDDLGLLKQSAWNSGATSTHGFGLGETLTLSHTLGTLPPNTLVYGIELSHTNIGTDVSSSVKKAIQSVVSTIKKDVEAYLCMNSNS</sequence>
<proteinExistence type="predicted"/>
<dbReference type="InterPro" id="IPR000671">
    <property type="entry name" value="Peptidase_A31"/>
</dbReference>
<dbReference type="GO" id="GO:0008233">
    <property type="term" value="F:peptidase activity"/>
    <property type="evidence" value="ECO:0007669"/>
    <property type="project" value="UniProtKB-KW"/>
</dbReference>
<dbReference type="PANTHER" id="PTHR30302:SF7">
    <property type="entry name" value="F420-NONREDUCING HYDROGENASE II"/>
    <property type="match status" value="1"/>
</dbReference>
<evidence type="ECO:0000313" key="2">
    <source>
        <dbReference type="Proteomes" id="UP001250932"/>
    </source>
</evidence>
<gene>
    <name evidence="1" type="ORF">PPG34_10765</name>
</gene>
<dbReference type="PANTHER" id="PTHR30302">
    <property type="entry name" value="HYDROGENASE 1 MATURATION PROTEASE"/>
    <property type="match status" value="1"/>
</dbReference>
<name>A0ABU3K8R0_9BACT</name>
<keyword evidence="1" id="KW-0645">Protease</keyword>
<comment type="caution">
    <text evidence="1">The sequence shown here is derived from an EMBL/GenBank/DDBJ whole genome shotgun (WGS) entry which is preliminary data.</text>
</comment>
<evidence type="ECO:0000313" key="1">
    <source>
        <dbReference type="EMBL" id="MDT7042835.1"/>
    </source>
</evidence>
<protein>
    <submittedName>
        <fullName evidence="1">Hydrogenase maturation protease</fullName>
    </submittedName>
</protein>
<keyword evidence="2" id="KW-1185">Reference proteome</keyword>
<dbReference type="CDD" id="cd00518">
    <property type="entry name" value="H2MP"/>
    <property type="match status" value="1"/>
</dbReference>
<accession>A0ABU3K8R0</accession>
<dbReference type="Proteomes" id="UP001250932">
    <property type="component" value="Unassembled WGS sequence"/>
</dbReference>
<keyword evidence="1" id="KW-0378">Hydrolase</keyword>
<dbReference type="RefSeq" id="WP_313833294.1">
    <property type="nucleotide sequence ID" value="NZ_JAQOUE010000001.1"/>
</dbReference>
<dbReference type="GO" id="GO:0006508">
    <property type="term" value="P:proteolysis"/>
    <property type="evidence" value="ECO:0007669"/>
    <property type="project" value="UniProtKB-KW"/>
</dbReference>
<dbReference type="InterPro" id="IPR023430">
    <property type="entry name" value="Pept_HybD-like_dom_sf"/>
</dbReference>
<dbReference type="Pfam" id="PF01750">
    <property type="entry name" value="HycI"/>
    <property type="match status" value="1"/>
</dbReference>
<dbReference type="EMBL" id="JAQOUE010000001">
    <property type="protein sequence ID" value="MDT7042835.1"/>
    <property type="molecule type" value="Genomic_DNA"/>
</dbReference>
<reference evidence="1 2" key="1">
    <citation type="journal article" date="2023" name="ISME J.">
        <title>Cultivation and genomic characterization of novel and ubiquitous marine nitrite-oxidizing bacteria from the Nitrospirales.</title>
        <authorList>
            <person name="Mueller A.J."/>
            <person name="Daebeler A."/>
            <person name="Herbold C.W."/>
            <person name="Kirkegaard R.H."/>
            <person name="Daims H."/>
        </authorList>
    </citation>
    <scope>NUCLEOTIDE SEQUENCE [LARGE SCALE GENOMIC DNA]</scope>
    <source>
        <strain evidence="1 2">EB</strain>
    </source>
</reference>
<organism evidence="1 2">
    <name type="scientific">Candidatus Nitronereus thalassa</name>
    <dbReference type="NCBI Taxonomy" id="3020898"/>
    <lineage>
        <taxon>Bacteria</taxon>
        <taxon>Pseudomonadati</taxon>
        <taxon>Nitrospirota</taxon>
        <taxon>Nitrospiria</taxon>
        <taxon>Nitrospirales</taxon>
        <taxon>Nitrospiraceae</taxon>
        <taxon>Candidatus Nitronereus</taxon>
    </lineage>
</organism>
<dbReference type="SUPFAM" id="SSF53163">
    <property type="entry name" value="HybD-like"/>
    <property type="match status" value="1"/>
</dbReference>
<dbReference type="PRINTS" id="PR00446">
    <property type="entry name" value="HYDRGNUPTAKE"/>
</dbReference>